<evidence type="ECO:0000313" key="6">
    <source>
        <dbReference type="Proteomes" id="UP001595807"/>
    </source>
</evidence>
<name>A0ABV8CTR5_9STRE</name>
<dbReference type="SUPFAM" id="SSF53448">
    <property type="entry name" value="Nucleotide-diphospho-sugar transferases"/>
    <property type="match status" value="1"/>
</dbReference>
<dbReference type="Pfam" id="PF00535">
    <property type="entry name" value="Glycos_transf_2"/>
    <property type="match status" value="1"/>
</dbReference>
<dbReference type="PANTHER" id="PTHR43685:SF5">
    <property type="entry name" value="GLYCOSYLTRANSFERASE EPSE-RELATED"/>
    <property type="match status" value="1"/>
</dbReference>
<keyword evidence="6" id="KW-1185">Reference proteome</keyword>
<dbReference type="RefSeq" id="WP_380424925.1">
    <property type="nucleotide sequence ID" value="NZ_JBHRZV010000011.1"/>
</dbReference>
<protein>
    <submittedName>
        <fullName evidence="5">Glycosyltransferase</fullName>
        <ecNumber evidence="5">2.4.-.-</ecNumber>
    </submittedName>
</protein>
<evidence type="ECO:0000256" key="3">
    <source>
        <dbReference type="ARBA" id="ARBA00022679"/>
    </source>
</evidence>
<dbReference type="Proteomes" id="UP001595807">
    <property type="component" value="Unassembled WGS sequence"/>
</dbReference>
<comment type="caution">
    <text evidence="5">The sequence shown here is derived from an EMBL/GenBank/DDBJ whole genome shotgun (WGS) entry which is preliminary data.</text>
</comment>
<dbReference type="InterPro" id="IPR050834">
    <property type="entry name" value="Glycosyltransf_2"/>
</dbReference>
<dbReference type="EMBL" id="JBHRZV010000011">
    <property type="protein sequence ID" value="MFC3927405.1"/>
    <property type="molecule type" value="Genomic_DNA"/>
</dbReference>
<feature type="domain" description="Glycosyltransferase 2-like" evidence="4">
    <location>
        <begin position="6"/>
        <end position="165"/>
    </location>
</feature>
<proteinExistence type="inferred from homology"/>
<evidence type="ECO:0000313" key="5">
    <source>
        <dbReference type="EMBL" id="MFC3927405.1"/>
    </source>
</evidence>
<keyword evidence="3 5" id="KW-0808">Transferase</keyword>
<evidence type="ECO:0000259" key="4">
    <source>
        <dbReference type="Pfam" id="PF00535"/>
    </source>
</evidence>
<dbReference type="InterPro" id="IPR001173">
    <property type="entry name" value="Glyco_trans_2-like"/>
</dbReference>
<gene>
    <name evidence="5" type="ORF">ACFORF_01995</name>
</gene>
<evidence type="ECO:0000256" key="1">
    <source>
        <dbReference type="ARBA" id="ARBA00006739"/>
    </source>
</evidence>
<evidence type="ECO:0000256" key="2">
    <source>
        <dbReference type="ARBA" id="ARBA00022676"/>
    </source>
</evidence>
<organism evidence="5 6">
    <name type="scientific">Streptococcus caprae</name>
    <dbReference type="NCBI Taxonomy" id="1640501"/>
    <lineage>
        <taxon>Bacteria</taxon>
        <taxon>Bacillati</taxon>
        <taxon>Bacillota</taxon>
        <taxon>Bacilli</taxon>
        <taxon>Lactobacillales</taxon>
        <taxon>Streptococcaceae</taxon>
        <taxon>Streptococcus</taxon>
    </lineage>
</organism>
<accession>A0ABV8CTR5</accession>
<sequence length="273" mass="31804">MTQHYSVLMSVYHKEKPLFLREAMESILHQTIPTNDFVLVCDGPLTSDLDNVIDEMKTSFGEILRVHKLKENQGLGNALNIGLSLCRNDLVARMDSDDICLLNRCELQLQEFEKDESLSLLSGVVEQFHVNTMHIIGKRKVPSQYRDIITFSKKRNPFNHPAVMFRKQAVEAAGGYDERFNLFEDYYLWVRILRQGNRVSNLKETLVYMRTPIDMYERRGGVSYAKNLLAFNYWLLQIKWIGTFDYISGTLPHALVCILPNRLRKFVYTFLHS</sequence>
<keyword evidence="2 5" id="KW-0328">Glycosyltransferase</keyword>
<comment type="similarity">
    <text evidence="1">Belongs to the glycosyltransferase 2 family.</text>
</comment>
<dbReference type="GO" id="GO:0016757">
    <property type="term" value="F:glycosyltransferase activity"/>
    <property type="evidence" value="ECO:0007669"/>
    <property type="project" value="UniProtKB-KW"/>
</dbReference>
<dbReference type="PANTHER" id="PTHR43685">
    <property type="entry name" value="GLYCOSYLTRANSFERASE"/>
    <property type="match status" value="1"/>
</dbReference>
<reference evidence="6" key="1">
    <citation type="journal article" date="2019" name="Int. J. Syst. Evol. Microbiol.">
        <title>The Global Catalogue of Microorganisms (GCM) 10K type strain sequencing project: providing services to taxonomists for standard genome sequencing and annotation.</title>
        <authorList>
            <consortium name="The Broad Institute Genomics Platform"/>
            <consortium name="The Broad Institute Genome Sequencing Center for Infectious Disease"/>
            <person name="Wu L."/>
            <person name="Ma J."/>
        </authorList>
    </citation>
    <scope>NUCLEOTIDE SEQUENCE [LARGE SCALE GENOMIC DNA]</scope>
    <source>
        <strain evidence="6">CCUG 67170</strain>
    </source>
</reference>
<dbReference type="EC" id="2.4.-.-" evidence="5"/>
<dbReference type="InterPro" id="IPR029044">
    <property type="entry name" value="Nucleotide-diphossugar_trans"/>
</dbReference>
<dbReference type="Gene3D" id="3.90.550.10">
    <property type="entry name" value="Spore Coat Polysaccharide Biosynthesis Protein SpsA, Chain A"/>
    <property type="match status" value="1"/>
</dbReference>